<feature type="transmembrane region" description="Helical" evidence="1">
    <location>
        <begin position="107"/>
        <end position="125"/>
    </location>
</feature>
<proteinExistence type="predicted"/>
<dbReference type="EMBL" id="CP040637">
    <property type="protein sequence ID" value="QCW04343.1"/>
    <property type="molecule type" value="Genomic_DNA"/>
</dbReference>
<feature type="transmembrane region" description="Helical" evidence="1">
    <location>
        <begin position="78"/>
        <end position="100"/>
    </location>
</feature>
<dbReference type="RefSeq" id="WP_138654771.1">
    <property type="nucleotide sequence ID" value="NZ_CP040637.1"/>
</dbReference>
<evidence type="ECO:0000256" key="1">
    <source>
        <dbReference type="SAM" id="Phobius"/>
    </source>
</evidence>
<dbReference type="KEGG" id="npl:FGF80_14380"/>
<evidence type="ECO:0000313" key="3">
    <source>
        <dbReference type="Proteomes" id="UP000307562"/>
    </source>
</evidence>
<feature type="transmembrane region" description="Helical" evidence="1">
    <location>
        <begin position="45"/>
        <end position="66"/>
    </location>
</feature>
<accession>A0A4P9THF8</accession>
<keyword evidence="1" id="KW-0812">Transmembrane</keyword>
<feature type="transmembrane region" description="Helical" evidence="1">
    <location>
        <begin position="137"/>
        <end position="159"/>
    </location>
</feature>
<reference evidence="3" key="1">
    <citation type="submission" date="2019-05" db="EMBL/GenBank/DDBJ databases">
        <title>Complete Genome Sequence and Methylation Pattern of the Halophilic Archaeon Natrinema pallidum BOL6-1.</title>
        <authorList>
            <person name="DasSarma P."/>
            <person name="DasSarma B.P."/>
            <person name="DasSarma S.L."/>
            <person name="Martinez F.L."/>
            <person name="Guzman D."/>
            <person name="Roberts R.J."/>
            <person name="DasSarma S."/>
        </authorList>
    </citation>
    <scope>NUCLEOTIDE SEQUENCE [LARGE SCALE GENOMIC DNA]</scope>
    <source>
        <strain evidence="3">BOL6-1</strain>
    </source>
</reference>
<dbReference type="Proteomes" id="UP000307562">
    <property type="component" value="Chromosome"/>
</dbReference>
<gene>
    <name evidence="2" type="ORF">FGF80_14380</name>
</gene>
<evidence type="ECO:0000313" key="2">
    <source>
        <dbReference type="EMBL" id="QCW04343.1"/>
    </source>
</evidence>
<feature type="transmembrane region" description="Helical" evidence="1">
    <location>
        <begin position="16"/>
        <end position="33"/>
    </location>
</feature>
<protein>
    <submittedName>
        <fullName evidence="2">Uncharacterized protein</fullName>
    </submittedName>
</protein>
<dbReference type="GeneID" id="96157210"/>
<keyword evidence="3" id="KW-1185">Reference proteome</keyword>
<keyword evidence="1" id="KW-1133">Transmembrane helix</keyword>
<organism evidence="2 3">
    <name type="scientific">Natrinema pallidum</name>
    <dbReference type="NCBI Taxonomy" id="69527"/>
    <lineage>
        <taxon>Archaea</taxon>
        <taxon>Methanobacteriati</taxon>
        <taxon>Methanobacteriota</taxon>
        <taxon>Stenosarchaea group</taxon>
        <taxon>Halobacteria</taxon>
        <taxon>Halobacteriales</taxon>
        <taxon>Natrialbaceae</taxon>
        <taxon>Natrinema</taxon>
    </lineage>
</organism>
<dbReference type="AlphaFoldDB" id="A0A4P9THF8"/>
<name>A0A4P9THF8_9EURY</name>
<keyword evidence="1" id="KW-0472">Membrane</keyword>
<sequence length="168" mass="17710">MQGNIGPQFGSRPVDAVVSIVLASLTFLGLYALQKRIDTRKGGAAASSGWYVLICALVYLGPRYIHDTFASGVFTPQYLLWIFVTVVPLVALQAGLPVYIFATRGNVGALVGLFAVTVVTFWGLLGTGGESDVLVGFPYAVFPVAVIIVSVTTGVDVAARKVAKRVGM</sequence>